<comment type="caution">
    <text evidence="1">The sequence shown here is derived from an EMBL/GenBank/DDBJ whole genome shotgun (WGS) entry which is preliminary data.</text>
</comment>
<feature type="non-terminal residue" evidence="1">
    <location>
        <position position="1"/>
    </location>
</feature>
<gene>
    <name evidence="1" type="ORF">MHI_LOCUS955224</name>
</gene>
<reference evidence="1" key="1">
    <citation type="submission" date="2020-07" db="EMBL/GenBank/DDBJ databases">
        <authorList>
            <person name="Nazaruddin N."/>
        </authorList>
    </citation>
    <scope>NUCLEOTIDE SEQUENCE</scope>
</reference>
<evidence type="ECO:0000313" key="1">
    <source>
        <dbReference type="EMBL" id="CAD1480645.1"/>
    </source>
</evidence>
<protein>
    <submittedName>
        <fullName evidence="1">Uncharacterized protein</fullName>
    </submittedName>
</protein>
<accession>A0A6V7HIB5</accession>
<dbReference type="OrthoDB" id="7681398at2759"/>
<name>A0A6V7HIB5_9HYME</name>
<proteinExistence type="predicted"/>
<dbReference type="EMBL" id="CAJDYZ010012368">
    <property type="protein sequence ID" value="CAD1480645.1"/>
    <property type="molecule type" value="Genomic_DNA"/>
</dbReference>
<organism evidence="1 2">
    <name type="scientific">Heterotrigona itama</name>
    <dbReference type="NCBI Taxonomy" id="395501"/>
    <lineage>
        <taxon>Eukaryota</taxon>
        <taxon>Metazoa</taxon>
        <taxon>Ecdysozoa</taxon>
        <taxon>Arthropoda</taxon>
        <taxon>Hexapoda</taxon>
        <taxon>Insecta</taxon>
        <taxon>Pterygota</taxon>
        <taxon>Neoptera</taxon>
        <taxon>Endopterygota</taxon>
        <taxon>Hymenoptera</taxon>
        <taxon>Apocrita</taxon>
        <taxon>Aculeata</taxon>
        <taxon>Apoidea</taxon>
        <taxon>Anthophila</taxon>
        <taxon>Apidae</taxon>
        <taxon>Heterotrigona</taxon>
    </lineage>
</organism>
<evidence type="ECO:0000313" key="2">
    <source>
        <dbReference type="Proteomes" id="UP000752696"/>
    </source>
</evidence>
<sequence>KNNCAIFFDKKIPGKRREIRMYCDIYIRKSGLHYFVKYYTLQNYKN</sequence>
<dbReference type="Proteomes" id="UP000752696">
    <property type="component" value="Unassembled WGS sequence"/>
</dbReference>
<dbReference type="AlphaFoldDB" id="A0A6V7HIB5"/>
<keyword evidence="2" id="KW-1185">Reference proteome</keyword>